<evidence type="ECO:0000313" key="3">
    <source>
        <dbReference type="EMBL" id="GGA47766.1"/>
    </source>
</evidence>
<dbReference type="AlphaFoldDB" id="A0A916RBJ7"/>
<keyword evidence="4" id="KW-1185">Reference proteome</keyword>
<gene>
    <name evidence="3" type="ORF">GCM10011499_17010</name>
</gene>
<accession>A0A916RBJ7</accession>
<dbReference type="OrthoDB" id="9791432at2"/>
<evidence type="ECO:0000256" key="1">
    <source>
        <dbReference type="SAM" id="Coils"/>
    </source>
</evidence>
<feature type="coiled-coil region" evidence="1">
    <location>
        <begin position="141"/>
        <end position="185"/>
    </location>
</feature>
<name>A0A916RBJ7_9HYPH</name>
<protein>
    <recommendedName>
        <fullName evidence="5">Flagellar motility protein MotE, a chaperone for MotC folding</fullName>
    </recommendedName>
</protein>
<reference evidence="3 4" key="1">
    <citation type="journal article" date="2014" name="Int. J. Syst. Evol. Microbiol.">
        <title>Complete genome sequence of Corynebacterium casei LMG S-19264T (=DSM 44701T), isolated from a smear-ripened cheese.</title>
        <authorList>
            <consortium name="US DOE Joint Genome Institute (JGI-PGF)"/>
            <person name="Walter F."/>
            <person name="Albersmeier A."/>
            <person name="Kalinowski J."/>
            <person name="Ruckert C."/>
        </authorList>
    </citation>
    <scope>NUCLEOTIDE SEQUENCE [LARGE SCALE GENOMIC DNA]</scope>
    <source>
        <strain evidence="3 4">CGMCC 1.15896</strain>
    </source>
</reference>
<proteinExistence type="predicted"/>
<dbReference type="SUPFAM" id="SSF158791">
    <property type="entry name" value="MgtE N-terminal domain-like"/>
    <property type="match status" value="1"/>
</dbReference>
<feature type="region of interest" description="Disordered" evidence="2">
    <location>
        <begin position="248"/>
        <end position="271"/>
    </location>
</feature>
<keyword evidence="1" id="KW-0175">Coiled coil</keyword>
<comment type="caution">
    <text evidence="3">The sequence shown here is derived from an EMBL/GenBank/DDBJ whole genome shotgun (WGS) entry which is preliminary data.</text>
</comment>
<dbReference type="RefSeq" id="WP_127070854.1">
    <property type="nucleotide sequence ID" value="NZ_BMKB01000002.1"/>
</dbReference>
<evidence type="ECO:0000256" key="2">
    <source>
        <dbReference type="SAM" id="MobiDB-lite"/>
    </source>
</evidence>
<dbReference type="EMBL" id="BMKB01000002">
    <property type="protein sequence ID" value="GGA47766.1"/>
    <property type="molecule type" value="Genomic_DNA"/>
</dbReference>
<dbReference type="Proteomes" id="UP000596977">
    <property type="component" value="Unassembled WGS sequence"/>
</dbReference>
<evidence type="ECO:0008006" key="5">
    <source>
        <dbReference type="Google" id="ProtNLM"/>
    </source>
</evidence>
<sequence length="271" mass="29346">MRSVRLLPIVVMAASSLLVLKTVGIVSGEGYTLTGVNMAFAQEQEQAEGQVPDFLADMQAAELADGEEVPGGYSQEDLAAAEAAASSLFSGIPSTSVGEDIIYYELDGTRYQLLDANGEPTTQQVVLQRLAERRIELDSFASELETRLAVVEAAELRLQERMAEISAVEARIDELVAQREAEESAQFASVVAMYAAMRPADAANIFNELDMSVLTRVSREMNPRALGPILAKMRPERAQQLTIRLASSEEPAPQNMAVGSEFSHLPQIVGQ</sequence>
<evidence type="ECO:0000313" key="4">
    <source>
        <dbReference type="Proteomes" id="UP000596977"/>
    </source>
</evidence>
<organism evidence="3 4">
    <name type="scientific">Pelagibacterium lentulum</name>
    <dbReference type="NCBI Taxonomy" id="2029865"/>
    <lineage>
        <taxon>Bacteria</taxon>
        <taxon>Pseudomonadati</taxon>
        <taxon>Pseudomonadota</taxon>
        <taxon>Alphaproteobacteria</taxon>
        <taxon>Hyphomicrobiales</taxon>
        <taxon>Devosiaceae</taxon>
        <taxon>Pelagibacterium</taxon>
    </lineage>
</organism>